<sequence>MGPAAAWVAALALALAAGCSDATPHTEPQRDGVTIDAAQAVAGLLRDVRTGNCPAQPPQLPASDAGGLLERTEPLVADRLLLCGYPPLQDVERTPGVHSPDVAVVAGPANVEGMRNALNRLPGPQGAGGPSGCPADDGSAVLAVFSDGRQVVPVLIGLTGCRTVTNGIRDAGATQELITRTLLLMPRAFCSSLSPADGCPARS</sequence>
<dbReference type="Proteomes" id="UP000183015">
    <property type="component" value="Unassembled WGS sequence"/>
</dbReference>
<evidence type="ECO:0000313" key="2">
    <source>
        <dbReference type="EMBL" id="SEL21814.1"/>
    </source>
</evidence>
<dbReference type="OrthoDB" id="4351023at2"/>
<organism evidence="2 3">
    <name type="scientific">Streptacidiphilus jiangxiensis</name>
    <dbReference type="NCBI Taxonomy" id="235985"/>
    <lineage>
        <taxon>Bacteria</taxon>
        <taxon>Bacillati</taxon>
        <taxon>Actinomycetota</taxon>
        <taxon>Actinomycetes</taxon>
        <taxon>Kitasatosporales</taxon>
        <taxon>Streptomycetaceae</taxon>
        <taxon>Streptacidiphilus</taxon>
    </lineage>
</organism>
<keyword evidence="1" id="KW-0732">Signal</keyword>
<name>A0A1H7NEE0_STRJI</name>
<dbReference type="AlphaFoldDB" id="A0A1H7NEE0"/>
<accession>A0A1H7NEE0</accession>
<evidence type="ECO:0000313" key="3">
    <source>
        <dbReference type="Proteomes" id="UP000183015"/>
    </source>
</evidence>
<dbReference type="eggNOG" id="ENOG5032A70">
    <property type="taxonomic scope" value="Bacteria"/>
</dbReference>
<proteinExistence type="predicted"/>
<dbReference type="RefSeq" id="WP_042451220.1">
    <property type="nucleotide sequence ID" value="NZ_BBPN01000021.1"/>
</dbReference>
<reference evidence="3" key="1">
    <citation type="submission" date="2016-10" db="EMBL/GenBank/DDBJ databases">
        <authorList>
            <person name="Varghese N."/>
        </authorList>
    </citation>
    <scope>NUCLEOTIDE SEQUENCE [LARGE SCALE GENOMIC DNA]</scope>
    <source>
        <strain evidence="3">DSM 45096 / BCRC 16803 / CGMCC 4.1857 / CIP 109030 / JCM 12277 / KCTC 19219 / NBRC 100920 / 33214</strain>
    </source>
</reference>
<feature type="signal peptide" evidence="1">
    <location>
        <begin position="1"/>
        <end position="22"/>
    </location>
</feature>
<evidence type="ECO:0000256" key="1">
    <source>
        <dbReference type="SAM" id="SignalP"/>
    </source>
</evidence>
<dbReference type="EMBL" id="FOAZ01000006">
    <property type="protein sequence ID" value="SEL21814.1"/>
    <property type="molecule type" value="Genomic_DNA"/>
</dbReference>
<feature type="chain" id="PRO_5010220251" evidence="1">
    <location>
        <begin position="23"/>
        <end position="203"/>
    </location>
</feature>
<keyword evidence="3" id="KW-1185">Reference proteome</keyword>
<protein>
    <submittedName>
        <fullName evidence="2">Uncharacterized protein</fullName>
    </submittedName>
</protein>
<gene>
    <name evidence="2" type="ORF">SAMN05414137_106342</name>
</gene>
<dbReference type="STRING" id="235985.SAMN05414137_106342"/>